<dbReference type="PANTHER" id="PTHR24394:SF48">
    <property type="entry name" value="ZINC FINGER PROTEIN 771"/>
    <property type="match status" value="1"/>
</dbReference>
<dbReference type="SUPFAM" id="SSF57667">
    <property type="entry name" value="beta-beta-alpha zinc fingers"/>
    <property type="match status" value="4"/>
</dbReference>
<dbReference type="GO" id="GO:0005634">
    <property type="term" value="C:nucleus"/>
    <property type="evidence" value="ECO:0007669"/>
    <property type="project" value="UniProtKB-SubCell"/>
</dbReference>
<dbReference type="SMART" id="SM00355">
    <property type="entry name" value="ZnF_C2H2"/>
    <property type="match status" value="8"/>
</dbReference>
<dbReference type="GeneID" id="113522660"/>
<keyword evidence="11" id="KW-1185">Reference proteome</keyword>
<dbReference type="RefSeq" id="XP_026764224.2">
    <property type="nucleotide sequence ID" value="XM_026908423.3"/>
</dbReference>
<keyword evidence="3" id="KW-0677">Repeat</keyword>
<dbReference type="GO" id="GO:0008270">
    <property type="term" value="F:zinc ion binding"/>
    <property type="evidence" value="ECO:0007669"/>
    <property type="project" value="UniProtKB-KW"/>
</dbReference>
<keyword evidence="8" id="KW-0539">Nucleus</keyword>
<dbReference type="AlphaFoldDB" id="A0A6J1X4G5"/>
<dbReference type="FunCoup" id="A0A6J1X4G5">
    <property type="interactions" value="8"/>
</dbReference>
<evidence type="ECO:0000256" key="5">
    <source>
        <dbReference type="ARBA" id="ARBA00022833"/>
    </source>
</evidence>
<evidence type="ECO:0000256" key="1">
    <source>
        <dbReference type="ARBA" id="ARBA00004123"/>
    </source>
</evidence>
<dbReference type="Gene3D" id="3.30.160.60">
    <property type="entry name" value="Classic Zinc Finger"/>
    <property type="match status" value="6"/>
</dbReference>
<evidence type="ECO:0000313" key="12">
    <source>
        <dbReference type="RefSeq" id="XP_026764224.2"/>
    </source>
</evidence>
<keyword evidence="2" id="KW-0479">Metal-binding</keyword>
<evidence type="ECO:0000256" key="2">
    <source>
        <dbReference type="ARBA" id="ARBA00022723"/>
    </source>
</evidence>
<accession>A0A6J1X4G5</accession>
<dbReference type="PROSITE" id="PS00028">
    <property type="entry name" value="ZINC_FINGER_C2H2_1"/>
    <property type="match status" value="6"/>
</dbReference>
<dbReference type="InParanoid" id="A0A6J1X4G5"/>
<feature type="domain" description="C2H2-type" evidence="10">
    <location>
        <begin position="269"/>
        <end position="296"/>
    </location>
</feature>
<dbReference type="GO" id="GO:0000981">
    <property type="term" value="F:DNA-binding transcription factor activity, RNA polymerase II-specific"/>
    <property type="evidence" value="ECO:0007669"/>
    <property type="project" value="TreeGrafter"/>
</dbReference>
<gene>
    <name evidence="12" type="primary">LOC113522660</name>
</gene>
<dbReference type="InterPro" id="IPR013087">
    <property type="entry name" value="Znf_C2H2_type"/>
</dbReference>
<evidence type="ECO:0000256" key="9">
    <source>
        <dbReference type="PROSITE-ProRule" id="PRU00042"/>
    </source>
</evidence>
<dbReference type="PANTHER" id="PTHR24394">
    <property type="entry name" value="ZINC FINGER PROTEIN"/>
    <property type="match status" value="1"/>
</dbReference>
<feature type="domain" description="C2H2-type" evidence="10">
    <location>
        <begin position="325"/>
        <end position="352"/>
    </location>
</feature>
<keyword evidence="7" id="KW-0804">Transcription</keyword>
<dbReference type="KEGG" id="gmw:113522660"/>
<evidence type="ECO:0000256" key="4">
    <source>
        <dbReference type="ARBA" id="ARBA00022771"/>
    </source>
</evidence>
<dbReference type="Proteomes" id="UP001652740">
    <property type="component" value="Unplaced"/>
</dbReference>
<feature type="domain" description="C2H2-type" evidence="10">
    <location>
        <begin position="353"/>
        <end position="380"/>
    </location>
</feature>
<reference evidence="12" key="1">
    <citation type="submission" date="2025-08" db="UniProtKB">
        <authorList>
            <consortium name="RefSeq"/>
        </authorList>
    </citation>
    <scope>IDENTIFICATION</scope>
    <source>
        <tissue evidence="12">Whole larvae</tissue>
    </source>
</reference>
<sequence>MSDTAASLSCPICTHTGVFDSVQSLRDRLIHVSTNKILCPVCQEEVSGLDKLTIHLFSHVKLLTTKGCSEKQETVTNISKSTTFDNLTSSALQKQAKPAGSKNKTTLSTANMPIKYVKIYPKLPVVSLNPVPVIDVSRPSDKECIRANNSLFVPTVKADASLTQTNTICSVCGLQFVDADILRMHRCLIHNIDENSSQNVSRYHCHICPKNFKMRGSLMVHLRVAHCGFLSGNHTSITNTDSKNEQRKIQEPPLEDKLTSLERTDNKQWQCDVCRKCFTTKYFLKKHKRLHTGETPYACTQCNKTFTFQQSYHKHLLYHNDEKPHTCNYCGRSFKELSTLHNHQRIHTGEKPFSCETCGKCFRQRVSYLVHRRIHTGVMPYKCTACEKSFRYKVSQRTHKCPSKPPGVVIRQVGDLVEKLKKRHADSDISQQEAQTRNIMYSEISEANAELVRTGAKLSLEDMESDNFKLISDTLVDENKLSTKASAAKFTPPDEDNIQNTEIFDTNLEDIIDSIPTLDKNMPSPSEILKNLCLSKEDDYVIWP</sequence>
<evidence type="ECO:0000256" key="3">
    <source>
        <dbReference type="ARBA" id="ARBA00022737"/>
    </source>
</evidence>
<keyword evidence="4 9" id="KW-0863">Zinc-finger</keyword>
<evidence type="ECO:0000313" key="11">
    <source>
        <dbReference type="Proteomes" id="UP001652740"/>
    </source>
</evidence>
<feature type="domain" description="C2H2-type" evidence="10">
    <location>
        <begin position="297"/>
        <end position="324"/>
    </location>
</feature>
<dbReference type="Pfam" id="PF00096">
    <property type="entry name" value="zf-C2H2"/>
    <property type="match status" value="4"/>
</dbReference>
<protein>
    <submittedName>
        <fullName evidence="12">Zinc finger protein 502</fullName>
    </submittedName>
</protein>
<feature type="domain" description="C2H2-type" evidence="10">
    <location>
        <begin position="203"/>
        <end position="228"/>
    </location>
</feature>
<proteinExistence type="predicted"/>
<organism evidence="11 12">
    <name type="scientific">Galleria mellonella</name>
    <name type="common">Greater wax moth</name>
    <dbReference type="NCBI Taxonomy" id="7137"/>
    <lineage>
        <taxon>Eukaryota</taxon>
        <taxon>Metazoa</taxon>
        <taxon>Ecdysozoa</taxon>
        <taxon>Arthropoda</taxon>
        <taxon>Hexapoda</taxon>
        <taxon>Insecta</taxon>
        <taxon>Pterygota</taxon>
        <taxon>Neoptera</taxon>
        <taxon>Endopterygota</taxon>
        <taxon>Lepidoptera</taxon>
        <taxon>Glossata</taxon>
        <taxon>Ditrysia</taxon>
        <taxon>Pyraloidea</taxon>
        <taxon>Pyralidae</taxon>
        <taxon>Galleriinae</taxon>
        <taxon>Galleria</taxon>
    </lineage>
</organism>
<dbReference type="InterPro" id="IPR036236">
    <property type="entry name" value="Znf_C2H2_sf"/>
</dbReference>
<evidence type="ECO:0000256" key="7">
    <source>
        <dbReference type="ARBA" id="ARBA00023163"/>
    </source>
</evidence>
<keyword evidence="5" id="KW-0862">Zinc</keyword>
<dbReference type="PROSITE" id="PS50157">
    <property type="entry name" value="ZINC_FINGER_C2H2_2"/>
    <property type="match status" value="5"/>
</dbReference>
<comment type="subcellular location">
    <subcellularLocation>
        <location evidence="1">Nucleus</location>
    </subcellularLocation>
</comment>
<name>A0A6J1X4G5_GALME</name>
<evidence type="ECO:0000256" key="6">
    <source>
        <dbReference type="ARBA" id="ARBA00023015"/>
    </source>
</evidence>
<evidence type="ECO:0000259" key="10">
    <source>
        <dbReference type="PROSITE" id="PS50157"/>
    </source>
</evidence>
<keyword evidence="6" id="KW-0805">Transcription regulation</keyword>
<evidence type="ECO:0000256" key="8">
    <source>
        <dbReference type="ARBA" id="ARBA00023242"/>
    </source>
</evidence>